<sequence>MVHLSGAEREDATHAFEIRCHDYRLDALSPRHAVAPAFDCGRPAQMVCPLAFDGLDMGTPTSNRCDQNRRSEPRRANCRLETGTVAHRRPAFWNVDCEGSGNAGGRDPSSVSKIVFVGCTNGRLMMPADVFSCEYSFDELTINLCDRWETGLLLYGRAELTSAGDGYDGEFYVSAIRLDGGARLARPHPLGNAGGFEAELFRRIAAVIENDKTLAGRQAAELFAIEYGQSTETDYDIFRKIEQERILEPVA</sequence>
<comment type="caution">
    <text evidence="1">The sequence shown here is derived from an EMBL/GenBank/DDBJ whole genome shotgun (WGS) entry which is preliminary data.</text>
</comment>
<gene>
    <name evidence="1" type="ORF">GGD50_001902</name>
</gene>
<name>A0A7W9D0I1_9HYPH</name>
<dbReference type="Proteomes" id="UP000549882">
    <property type="component" value="Unassembled WGS sequence"/>
</dbReference>
<evidence type="ECO:0000313" key="2">
    <source>
        <dbReference type="Proteomes" id="UP000549882"/>
    </source>
</evidence>
<organism evidence="1 2">
    <name type="scientific">Rhizobium paranaense</name>
    <dbReference type="NCBI Taxonomy" id="1650438"/>
    <lineage>
        <taxon>Bacteria</taxon>
        <taxon>Pseudomonadati</taxon>
        <taxon>Pseudomonadota</taxon>
        <taxon>Alphaproteobacteria</taxon>
        <taxon>Hyphomicrobiales</taxon>
        <taxon>Rhizobiaceae</taxon>
        <taxon>Rhizobium/Agrobacterium group</taxon>
        <taxon>Rhizobium</taxon>
    </lineage>
</organism>
<proteinExistence type="predicted"/>
<reference evidence="1 2" key="1">
    <citation type="submission" date="2020-08" db="EMBL/GenBank/DDBJ databases">
        <title>Genomic Encyclopedia of Type Strains, Phase IV (KMG-V): Genome sequencing to study the core and pangenomes of soil and plant-associated prokaryotes.</title>
        <authorList>
            <person name="Whitman W."/>
        </authorList>
    </citation>
    <scope>NUCLEOTIDE SEQUENCE [LARGE SCALE GENOMIC DNA]</scope>
    <source>
        <strain evidence="1 2">SEMIA 4064</strain>
    </source>
</reference>
<evidence type="ECO:0000313" key="1">
    <source>
        <dbReference type="EMBL" id="MBB5573289.1"/>
    </source>
</evidence>
<dbReference type="AlphaFoldDB" id="A0A7W9D0I1"/>
<keyword evidence="2" id="KW-1185">Reference proteome</keyword>
<dbReference type="EMBL" id="JACHBI010000003">
    <property type="protein sequence ID" value="MBB5573289.1"/>
    <property type="molecule type" value="Genomic_DNA"/>
</dbReference>
<accession>A0A7W9D0I1</accession>
<protein>
    <submittedName>
        <fullName evidence="1">Uncharacterized protein</fullName>
    </submittedName>
</protein>